<feature type="short sequence motif" description="GXSXG" evidence="4">
    <location>
        <begin position="178"/>
        <end position="182"/>
    </location>
</feature>
<dbReference type="PANTHER" id="PTHR14226:SF10">
    <property type="entry name" value="TRIACYLGLYCEROL LIPASE 4-RELATED"/>
    <property type="match status" value="1"/>
</dbReference>
<reference evidence="7 8" key="1">
    <citation type="submission" date="2019-03" db="EMBL/GenBank/DDBJ databases">
        <title>Genomic Encyclopedia of Type Strains, Phase IV (KMG-IV): sequencing the most valuable type-strain genomes for metagenomic binning, comparative biology and taxonomic classification.</title>
        <authorList>
            <person name="Goeker M."/>
        </authorList>
    </citation>
    <scope>NUCLEOTIDE SEQUENCE [LARGE SCALE GENOMIC DNA]</scope>
    <source>
        <strain evidence="7 8">DSM 23344</strain>
    </source>
</reference>
<sequence length="561" mass="63333">MVQSRKLAQLERQMAKCETYDSWRELALKHDELSGAKRWREVDQTRQYDYGQIRLRLDRLRSLRSRQDYQGLLFNLNEGIHGNMGGMGRSTLYQRAKFGTKHLIEQYIEEIDDSLRFIADLDNSKIDVQDKMDFFYRANICFGRSALMLSGGGVLGFYHLGVVKTLLSQGLLPRVISGASAGSLVAGVLGTHTDRELKKFFDPANVHFEAEREASVFSRMFLGRSPQIDVGDLVKIIARLMPDMTFQEAYEKTGRQISITVAPAEPHQRSRLLNAITSPNVYIRSAVMASCAVPGVFPPVMLMAKNVHGEAQPYLPTRKWVDGSIADDLPAKRLSRLYSTNHYIVSMVNPIATPFLRGGKPRSRVGAALGSLGVGMGREMLNFYRGVAQRQGDNWPRFNLLLNGVHALMDQDYSGDINIVPSFRWYNPAKILSHLTEKELVDLMRGGEFSAFPHVESIRLCTRISRTMEEILHRFEYGDLRPEGDRYHRPRSSRRRPPPTRSDREAMRETGSQRLARNPDGSTAKARARKRSAGSASVPRKKTPRSSADRGERSADKDEAA</sequence>
<evidence type="ECO:0000256" key="4">
    <source>
        <dbReference type="PROSITE-ProRule" id="PRU01161"/>
    </source>
</evidence>
<feature type="active site" description="Proton acceptor" evidence="4">
    <location>
        <position position="322"/>
    </location>
</feature>
<dbReference type="GO" id="GO:0004806">
    <property type="term" value="F:triacylglycerol lipase activity"/>
    <property type="evidence" value="ECO:0007669"/>
    <property type="project" value="InterPro"/>
</dbReference>
<dbReference type="Gene3D" id="3.40.1090.10">
    <property type="entry name" value="Cytosolic phospholipase A2 catalytic domain"/>
    <property type="match status" value="2"/>
</dbReference>
<keyword evidence="1 4" id="KW-0378">Hydrolase</keyword>
<evidence type="ECO:0000256" key="1">
    <source>
        <dbReference type="ARBA" id="ARBA00022801"/>
    </source>
</evidence>
<dbReference type="Pfam" id="PF11815">
    <property type="entry name" value="DUF3336"/>
    <property type="match status" value="1"/>
</dbReference>
<accession>A0A4R2LGG8</accession>
<dbReference type="RefSeq" id="WP_117316508.1">
    <property type="nucleotide sequence ID" value="NZ_QQSW01000006.1"/>
</dbReference>
<gene>
    <name evidence="7" type="ORF">EV688_101222</name>
</gene>
<dbReference type="InterPro" id="IPR021771">
    <property type="entry name" value="Triacylglycerol_lipase_N"/>
</dbReference>
<dbReference type="InterPro" id="IPR002641">
    <property type="entry name" value="PNPLA_dom"/>
</dbReference>
<feature type="domain" description="PNPLA" evidence="6">
    <location>
        <begin position="147"/>
        <end position="335"/>
    </location>
</feature>
<organism evidence="7 8">
    <name type="scientific">Chromatocurvus halotolerans</name>
    <dbReference type="NCBI Taxonomy" id="1132028"/>
    <lineage>
        <taxon>Bacteria</taxon>
        <taxon>Pseudomonadati</taxon>
        <taxon>Pseudomonadota</taxon>
        <taxon>Gammaproteobacteria</taxon>
        <taxon>Cellvibrionales</taxon>
        <taxon>Halieaceae</taxon>
        <taxon>Chromatocurvus</taxon>
    </lineage>
</organism>
<comment type="caution">
    <text evidence="7">The sequence shown here is derived from an EMBL/GenBank/DDBJ whole genome shotgun (WGS) entry which is preliminary data.</text>
</comment>
<name>A0A4R2LGG8_9GAMM</name>
<proteinExistence type="predicted"/>
<evidence type="ECO:0000256" key="5">
    <source>
        <dbReference type="SAM" id="MobiDB-lite"/>
    </source>
</evidence>
<feature type="short sequence motif" description="GXGXXG" evidence="4">
    <location>
        <begin position="151"/>
        <end position="156"/>
    </location>
</feature>
<evidence type="ECO:0000313" key="8">
    <source>
        <dbReference type="Proteomes" id="UP000294980"/>
    </source>
</evidence>
<dbReference type="AlphaFoldDB" id="A0A4R2LGG8"/>
<dbReference type="EMBL" id="SLWX01000001">
    <property type="protein sequence ID" value="TCO78405.1"/>
    <property type="molecule type" value="Genomic_DNA"/>
</dbReference>
<feature type="compositionally biased region" description="Basic residues" evidence="5">
    <location>
        <begin position="488"/>
        <end position="498"/>
    </location>
</feature>
<protein>
    <submittedName>
        <fullName evidence="7">NTE family protein</fullName>
    </submittedName>
</protein>
<dbReference type="Proteomes" id="UP000294980">
    <property type="component" value="Unassembled WGS sequence"/>
</dbReference>
<comment type="caution">
    <text evidence="4">Lacks conserved residue(s) required for the propagation of feature annotation.</text>
</comment>
<keyword evidence="8" id="KW-1185">Reference proteome</keyword>
<dbReference type="OrthoDB" id="7055653at2"/>
<feature type="compositionally biased region" description="Basic and acidic residues" evidence="5">
    <location>
        <begin position="547"/>
        <end position="561"/>
    </location>
</feature>
<feature type="region of interest" description="Disordered" evidence="5">
    <location>
        <begin position="482"/>
        <end position="561"/>
    </location>
</feature>
<keyword evidence="2 4" id="KW-0442">Lipid degradation</keyword>
<evidence type="ECO:0000256" key="3">
    <source>
        <dbReference type="ARBA" id="ARBA00023098"/>
    </source>
</evidence>
<keyword evidence="3 4" id="KW-0443">Lipid metabolism</keyword>
<dbReference type="PANTHER" id="PTHR14226">
    <property type="entry name" value="NEUROPATHY TARGET ESTERASE/SWISS CHEESE D.MELANOGASTER"/>
    <property type="match status" value="1"/>
</dbReference>
<evidence type="ECO:0000259" key="6">
    <source>
        <dbReference type="PROSITE" id="PS51635"/>
    </source>
</evidence>
<dbReference type="InterPro" id="IPR016035">
    <property type="entry name" value="Acyl_Trfase/lysoPLipase"/>
</dbReference>
<dbReference type="InterPro" id="IPR050301">
    <property type="entry name" value="NTE"/>
</dbReference>
<dbReference type="Pfam" id="PF01734">
    <property type="entry name" value="Patatin"/>
    <property type="match status" value="1"/>
</dbReference>
<evidence type="ECO:0000256" key="2">
    <source>
        <dbReference type="ARBA" id="ARBA00022963"/>
    </source>
</evidence>
<evidence type="ECO:0000313" key="7">
    <source>
        <dbReference type="EMBL" id="TCO78405.1"/>
    </source>
</evidence>
<dbReference type="CDD" id="cd07206">
    <property type="entry name" value="Pat_TGL3-4-5_SDP1"/>
    <property type="match status" value="1"/>
</dbReference>
<dbReference type="PROSITE" id="PS51635">
    <property type="entry name" value="PNPLA"/>
    <property type="match status" value="1"/>
</dbReference>
<dbReference type="SUPFAM" id="SSF52151">
    <property type="entry name" value="FabD/lysophospholipase-like"/>
    <property type="match status" value="1"/>
</dbReference>
<feature type="active site" description="Nucleophile" evidence="4">
    <location>
        <position position="180"/>
    </location>
</feature>
<dbReference type="GO" id="GO:0016042">
    <property type="term" value="P:lipid catabolic process"/>
    <property type="evidence" value="ECO:0007669"/>
    <property type="project" value="UniProtKB-UniRule"/>
</dbReference>